<feature type="domain" description="Microbial-type PARG catalytic" evidence="2">
    <location>
        <begin position="92"/>
        <end position="134"/>
    </location>
</feature>
<feature type="compositionally biased region" description="Low complexity" evidence="1">
    <location>
        <begin position="298"/>
        <end position="309"/>
    </location>
</feature>
<evidence type="ECO:0000313" key="4">
    <source>
        <dbReference type="Proteomes" id="UP000076580"/>
    </source>
</evidence>
<dbReference type="InParanoid" id="A0A151GJA5"/>
<evidence type="ECO:0000313" key="3">
    <source>
        <dbReference type="EMBL" id="KYK57184.1"/>
    </source>
</evidence>
<dbReference type="Proteomes" id="UP000076580">
    <property type="component" value="Chromosome 02"/>
</dbReference>
<dbReference type="RefSeq" id="XP_040656536.1">
    <property type="nucleotide sequence ID" value="XM_040801503.1"/>
</dbReference>
<reference evidence="3 4" key="1">
    <citation type="journal article" date="2016" name="Sci. Rep.">
        <title>Insights into Adaptations to a Near-Obligate Nematode Endoparasitic Lifestyle from the Finished Genome of Drechmeria coniospora.</title>
        <authorList>
            <person name="Zhang L."/>
            <person name="Zhou Z."/>
            <person name="Guo Q."/>
            <person name="Fokkens L."/>
            <person name="Miskei M."/>
            <person name="Pocsi I."/>
            <person name="Zhang W."/>
            <person name="Chen M."/>
            <person name="Wang L."/>
            <person name="Sun Y."/>
            <person name="Donzelli B.G."/>
            <person name="Gibson D.M."/>
            <person name="Nelson D.R."/>
            <person name="Luo J.G."/>
            <person name="Rep M."/>
            <person name="Liu H."/>
            <person name="Yang S."/>
            <person name="Wang J."/>
            <person name="Krasnoff S.B."/>
            <person name="Xu Y."/>
            <person name="Molnar I."/>
            <person name="Lin M."/>
        </authorList>
    </citation>
    <scope>NUCLEOTIDE SEQUENCE [LARGE SCALE GENOMIC DNA]</scope>
    <source>
        <strain evidence="3 4">ARSEF 6962</strain>
    </source>
</reference>
<dbReference type="Pfam" id="PF10021">
    <property type="entry name" value="PARG_cat_microb"/>
    <property type="match status" value="1"/>
</dbReference>
<dbReference type="NCBIfam" id="TIGR02452">
    <property type="entry name" value="TIGR02452 family protein"/>
    <property type="match status" value="1"/>
</dbReference>
<protein>
    <recommendedName>
        <fullName evidence="2">Microbial-type PARG catalytic domain-containing protein</fullName>
    </recommendedName>
</protein>
<organism evidence="3 4">
    <name type="scientific">Drechmeria coniospora</name>
    <name type="common">Nematophagous fungus</name>
    <name type="synonym">Meria coniospora</name>
    <dbReference type="NCBI Taxonomy" id="98403"/>
    <lineage>
        <taxon>Eukaryota</taxon>
        <taxon>Fungi</taxon>
        <taxon>Dikarya</taxon>
        <taxon>Ascomycota</taxon>
        <taxon>Pezizomycotina</taxon>
        <taxon>Sordariomycetes</taxon>
        <taxon>Hypocreomycetidae</taxon>
        <taxon>Hypocreales</taxon>
        <taxon>Ophiocordycipitaceae</taxon>
        <taxon>Drechmeria</taxon>
    </lineage>
</organism>
<dbReference type="AlphaFoldDB" id="A0A151GJA5"/>
<dbReference type="InterPro" id="IPR012664">
    <property type="entry name" value="CHP02452"/>
</dbReference>
<dbReference type="GeneID" id="63716834"/>
<dbReference type="PANTHER" id="PTHR35596:SF2">
    <property type="entry name" value="MICROBIAL-TYPE PARG CATALYTIC DOMAIN-CONTAINING PROTEIN"/>
    <property type="match status" value="1"/>
</dbReference>
<comment type="caution">
    <text evidence="3">The sequence shown here is derived from an EMBL/GenBank/DDBJ whole genome shotgun (WGS) entry which is preliminary data.</text>
</comment>
<dbReference type="PANTHER" id="PTHR35596">
    <property type="entry name" value="DUF2263 DOMAIN-CONTAINING PROTEIN"/>
    <property type="match status" value="1"/>
</dbReference>
<proteinExistence type="predicted"/>
<evidence type="ECO:0000259" key="2">
    <source>
        <dbReference type="Pfam" id="PF10021"/>
    </source>
</evidence>
<evidence type="ECO:0000256" key="1">
    <source>
        <dbReference type="SAM" id="MobiDB-lite"/>
    </source>
</evidence>
<keyword evidence="4" id="KW-1185">Reference proteome</keyword>
<feature type="region of interest" description="Disordered" evidence="1">
    <location>
        <begin position="284"/>
        <end position="309"/>
    </location>
</feature>
<dbReference type="Gene3D" id="3.40.220.10">
    <property type="entry name" value="Leucine Aminopeptidase, subunit E, domain 1"/>
    <property type="match status" value="1"/>
</dbReference>
<sequence>MAPGSRPGRVRPIEVAADTKRNFIPMVKANYAEMFPPYSILYRQPTAQLAISRRTLSTRPPAFHFVAEDPIMTAISYGAVDSHASESAGGPRIRVPFLCAANERRPGGDWETGCSVYEETLCRRSNLSATLSTPWPSTGETSNYPIPSTGGILSDCVVVCRGPHGRYERLERWYDLPVVSVSPPRWPKLKENGSMYSFSEERDLMREKMRGALRICLYNNYDRVVIGDFGLGNNYRNPPREVAEIWRDVFLFDPDLRGQFTYVIFAFEDPSQSTERSILDEIAKKDKRRGSAGRSRDGSSASSSTSSSRCYAPTDMAIFQHVFDPVEIQRVLSSPDPRYGLDMITS</sequence>
<name>A0A151GJA5_DRECN</name>
<dbReference type="InterPro" id="IPR043472">
    <property type="entry name" value="Macro_dom-like"/>
</dbReference>
<dbReference type="InterPro" id="IPR019261">
    <property type="entry name" value="PARG_cat_microbial"/>
</dbReference>
<gene>
    <name evidence="3" type="ORF">DCS_04191</name>
</gene>
<accession>A0A151GJA5</accession>
<dbReference type="EMBL" id="LAYC01000002">
    <property type="protein sequence ID" value="KYK57184.1"/>
    <property type="molecule type" value="Genomic_DNA"/>
</dbReference>
<dbReference type="STRING" id="98403.A0A151GJA5"/>